<keyword evidence="2" id="KW-1185">Reference proteome</keyword>
<dbReference type="RefSeq" id="WP_148751390.1">
    <property type="nucleotide sequence ID" value="NZ_VSSR01000021.1"/>
</dbReference>
<name>A0A5S4WT63_9BRAD</name>
<dbReference type="EMBL" id="VSSR01000021">
    <property type="protein sequence ID" value="TYL84740.1"/>
    <property type="molecule type" value="Genomic_DNA"/>
</dbReference>
<organism evidence="1 2">
    <name type="scientific">Bradyrhizobium cytisi</name>
    <dbReference type="NCBI Taxonomy" id="515489"/>
    <lineage>
        <taxon>Bacteria</taxon>
        <taxon>Pseudomonadati</taxon>
        <taxon>Pseudomonadota</taxon>
        <taxon>Alphaproteobacteria</taxon>
        <taxon>Hyphomicrobiales</taxon>
        <taxon>Nitrobacteraceae</taxon>
        <taxon>Bradyrhizobium</taxon>
    </lineage>
</organism>
<proteinExistence type="predicted"/>
<dbReference type="OrthoDB" id="8439394at2"/>
<reference evidence="1 2" key="1">
    <citation type="submission" date="2019-08" db="EMBL/GenBank/DDBJ databases">
        <title>Bradyrhizobium hipponensis sp. nov., a rhizobium isolated from a Lupinus angustifolius root nodule in Tunisia.</title>
        <authorList>
            <person name="Off K."/>
            <person name="Rejili M."/>
            <person name="Mars M."/>
            <person name="Brachmann A."/>
            <person name="Marin M."/>
        </authorList>
    </citation>
    <scope>NUCLEOTIDE SEQUENCE [LARGE SCALE GENOMIC DNA]</scope>
    <source>
        <strain evidence="1 2">CTAW11</strain>
    </source>
</reference>
<sequence length="313" mass="33937">MDVTVASASELIDLFEELLSAYGISVPQHSETGADMLSMWKVLERVRAGFRGSPDELRHEYTAGLAAHDLAAKMLDVSQRPQFADLVPHLELLAKGAIHLTAPPPAYPDGYNKLIELYWAGLCLGAGLTIDLDHPTNSNGQNPDVITGTDLRRSRHGYAFKTVRSPYTQNMLDHLEKGINQIEVSSSTDGIVAFNLTPRLLQAHAVWPEGGCFADWRLPAIHLAEACRQMVGQIVVDNGQAKIDALFHGKKATGSVLCLAFCPTVALHPENSRPVVMPLKVGTVVAISEENPLSDAFGTELTVLNHMMQASLG</sequence>
<dbReference type="AlphaFoldDB" id="A0A5S4WT63"/>
<comment type="caution">
    <text evidence="1">The sequence shown here is derived from an EMBL/GenBank/DDBJ whole genome shotgun (WGS) entry which is preliminary data.</text>
</comment>
<protein>
    <submittedName>
        <fullName evidence="1">Uncharacterized protein</fullName>
    </submittedName>
</protein>
<dbReference type="Proteomes" id="UP000324853">
    <property type="component" value="Unassembled WGS sequence"/>
</dbReference>
<gene>
    <name evidence="1" type="ORF">FXB38_13800</name>
</gene>
<evidence type="ECO:0000313" key="2">
    <source>
        <dbReference type="Proteomes" id="UP000324853"/>
    </source>
</evidence>
<evidence type="ECO:0000313" key="1">
    <source>
        <dbReference type="EMBL" id="TYL84740.1"/>
    </source>
</evidence>
<accession>A0A5S4WT63</accession>